<keyword evidence="5" id="KW-0804">Transcription</keyword>
<feature type="domain" description="RNA polymerase sigma-70 region 2" evidence="7">
    <location>
        <begin position="43"/>
        <end position="102"/>
    </location>
</feature>
<evidence type="ECO:0000256" key="2">
    <source>
        <dbReference type="ARBA" id="ARBA00023015"/>
    </source>
</evidence>
<evidence type="ECO:0000256" key="6">
    <source>
        <dbReference type="SAM" id="MobiDB-lite"/>
    </source>
</evidence>
<evidence type="ECO:0000259" key="7">
    <source>
        <dbReference type="Pfam" id="PF04542"/>
    </source>
</evidence>
<dbReference type="RefSeq" id="WP_342882357.1">
    <property type="nucleotide sequence ID" value="NZ_JBBMQS010000011.1"/>
</dbReference>
<evidence type="ECO:0000256" key="4">
    <source>
        <dbReference type="ARBA" id="ARBA00023125"/>
    </source>
</evidence>
<dbReference type="InterPro" id="IPR014284">
    <property type="entry name" value="RNA_pol_sigma-70_dom"/>
</dbReference>
<keyword evidence="10" id="KW-1185">Reference proteome</keyword>
<accession>A0ABU9T029</accession>
<reference evidence="9 10" key="1">
    <citation type="submission" date="2024-03" db="EMBL/GenBank/DDBJ databases">
        <title>Community enrichment and isolation of bacterial strains for fucoidan degradation.</title>
        <authorList>
            <person name="Sichert A."/>
        </authorList>
    </citation>
    <scope>NUCLEOTIDE SEQUENCE [LARGE SCALE GENOMIC DNA]</scope>
    <source>
        <strain evidence="9 10">AS12</strain>
    </source>
</reference>
<evidence type="ECO:0000313" key="9">
    <source>
        <dbReference type="EMBL" id="MEM5499071.1"/>
    </source>
</evidence>
<dbReference type="Pfam" id="PF04542">
    <property type="entry name" value="Sigma70_r2"/>
    <property type="match status" value="1"/>
</dbReference>
<dbReference type="InterPro" id="IPR039425">
    <property type="entry name" value="RNA_pol_sigma-70-like"/>
</dbReference>
<dbReference type="NCBIfam" id="TIGR02937">
    <property type="entry name" value="sigma70-ECF"/>
    <property type="match status" value="1"/>
</dbReference>
<keyword evidence="3" id="KW-0731">Sigma factor</keyword>
<dbReference type="Pfam" id="PF08281">
    <property type="entry name" value="Sigma70_r4_2"/>
    <property type="match status" value="1"/>
</dbReference>
<dbReference type="PANTHER" id="PTHR43133:SF8">
    <property type="entry name" value="RNA POLYMERASE SIGMA FACTOR HI_1459-RELATED"/>
    <property type="match status" value="1"/>
</dbReference>
<dbReference type="EMBL" id="JBBMQS010000011">
    <property type="protein sequence ID" value="MEM5499071.1"/>
    <property type="molecule type" value="Genomic_DNA"/>
</dbReference>
<dbReference type="InterPro" id="IPR036388">
    <property type="entry name" value="WH-like_DNA-bd_sf"/>
</dbReference>
<feature type="domain" description="RNA polymerase sigma factor 70 region 4 type 2" evidence="8">
    <location>
        <begin position="144"/>
        <end position="188"/>
    </location>
</feature>
<dbReference type="Gene3D" id="1.10.10.10">
    <property type="entry name" value="Winged helix-like DNA-binding domain superfamily/Winged helix DNA-binding domain"/>
    <property type="match status" value="1"/>
</dbReference>
<comment type="similarity">
    <text evidence="1">Belongs to the sigma-70 factor family. ECF subfamily.</text>
</comment>
<sequence length="224" mass="25187">MSKTLQKASLFFLNSHVKPQALEITSAASKPKTIQAPNAIDKLFKAHWRDVCRILHKCYGSGPPEPEDVAQEAFSRIAHMRDLEQIADPKAYIIKIAMNITLKSIGHLCKTREFIAQHTQLPEDQCDDVCPETILQGEQRIAAIQKGTEQLTEKQRDILMRARIKGQTYSEISTDTGWSVADICRQLNAAMTILERIDEQENNPNDQAFSSHMSPSNISTEPKS</sequence>
<dbReference type="InterPro" id="IPR007627">
    <property type="entry name" value="RNA_pol_sigma70_r2"/>
</dbReference>
<gene>
    <name evidence="9" type="ORF">WNY77_16795</name>
</gene>
<evidence type="ECO:0000256" key="3">
    <source>
        <dbReference type="ARBA" id="ARBA00023082"/>
    </source>
</evidence>
<comment type="caution">
    <text evidence="9">The sequence shown here is derived from an EMBL/GenBank/DDBJ whole genome shotgun (WGS) entry which is preliminary data.</text>
</comment>
<dbReference type="SUPFAM" id="SSF88946">
    <property type="entry name" value="Sigma2 domain of RNA polymerase sigma factors"/>
    <property type="match status" value="1"/>
</dbReference>
<keyword evidence="2" id="KW-0805">Transcription regulation</keyword>
<proteinExistence type="inferred from homology"/>
<dbReference type="InterPro" id="IPR013325">
    <property type="entry name" value="RNA_pol_sigma_r2"/>
</dbReference>
<evidence type="ECO:0000256" key="5">
    <source>
        <dbReference type="ARBA" id="ARBA00023163"/>
    </source>
</evidence>
<dbReference type="InterPro" id="IPR013249">
    <property type="entry name" value="RNA_pol_sigma70_r4_t2"/>
</dbReference>
<dbReference type="Proteomes" id="UP001461163">
    <property type="component" value="Unassembled WGS sequence"/>
</dbReference>
<feature type="region of interest" description="Disordered" evidence="6">
    <location>
        <begin position="201"/>
        <end position="224"/>
    </location>
</feature>
<evidence type="ECO:0000313" key="10">
    <source>
        <dbReference type="Proteomes" id="UP001461163"/>
    </source>
</evidence>
<evidence type="ECO:0000256" key="1">
    <source>
        <dbReference type="ARBA" id="ARBA00010641"/>
    </source>
</evidence>
<name>A0ABU9T029_9ALTE</name>
<dbReference type="SUPFAM" id="SSF88659">
    <property type="entry name" value="Sigma3 and sigma4 domains of RNA polymerase sigma factors"/>
    <property type="match status" value="1"/>
</dbReference>
<keyword evidence="4" id="KW-0238">DNA-binding</keyword>
<dbReference type="PANTHER" id="PTHR43133">
    <property type="entry name" value="RNA POLYMERASE ECF-TYPE SIGMA FACTO"/>
    <property type="match status" value="1"/>
</dbReference>
<protein>
    <submittedName>
        <fullName evidence="9">Sigma-70 family RNA polymerase sigma factor</fullName>
    </submittedName>
</protein>
<dbReference type="Gene3D" id="1.10.1740.10">
    <property type="match status" value="1"/>
</dbReference>
<feature type="compositionally biased region" description="Polar residues" evidence="6">
    <location>
        <begin position="202"/>
        <end position="224"/>
    </location>
</feature>
<organism evidence="9 10">
    <name type="scientific">Paraglaciecola mesophila</name>
    <dbReference type="NCBI Taxonomy" id="197222"/>
    <lineage>
        <taxon>Bacteria</taxon>
        <taxon>Pseudomonadati</taxon>
        <taxon>Pseudomonadota</taxon>
        <taxon>Gammaproteobacteria</taxon>
        <taxon>Alteromonadales</taxon>
        <taxon>Alteromonadaceae</taxon>
        <taxon>Paraglaciecola</taxon>
    </lineage>
</organism>
<dbReference type="InterPro" id="IPR013324">
    <property type="entry name" value="RNA_pol_sigma_r3/r4-like"/>
</dbReference>
<evidence type="ECO:0000259" key="8">
    <source>
        <dbReference type="Pfam" id="PF08281"/>
    </source>
</evidence>